<evidence type="ECO:0000313" key="2">
    <source>
        <dbReference type="Proteomes" id="UP000256645"/>
    </source>
</evidence>
<reference evidence="1 2" key="1">
    <citation type="journal article" date="2018" name="IMA Fungus">
        <title>IMA Genome-F 9: Draft genome sequence of Annulohypoxylon stygium, Aspergillus mulundensis, Berkeleyomyces basicola (syn. Thielaviopsis basicola), Ceratocystis smalleyi, two Cercospora beticola strains, Coleophoma cylindrospora, Fusarium fracticaudum, Phialophora cf. hyalina, and Morchella septimelata.</title>
        <authorList>
            <person name="Wingfield B.D."/>
            <person name="Bills G.F."/>
            <person name="Dong Y."/>
            <person name="Huang W."/>
            <person name="Nel W.J."/>
            <person name="Swalarsk-Parry B.S."/>
            <person name="Vaghefi N."/>
            <person name="Wilken P.M."/>
            <person name="An Z."/>
            <person name="de Beer Z.W."/>
            <person name="De Vos L."/>
            <person name="Chen L."/>
            <person name="Duong T.A."/>
            <person name="Gao Y."/>
            <person name="Hammerbacher A."/>
            <person name="Kikkert J.R."/>
            <person name="Li Y."/>
            <person name="Li H."/>
            <person name="Li K."/>
            <person name="Li Q."/>
            <person name="Liu X."/>
            <person name="Ma X."/>
            <person name="Naidoo K."/>
            <person name="Pethybridge S.J."/>
            <person name="Sun J."/>
            <person name="Steenkamp E.T."/>
            <person name="van der Nest M.A."/>
            <person name="van Wyk S."/>
            <person name="Wingfield M.J."/>
            <person name="Xiong C."/>
            <person name="Yue Q."/>
            <person name="Zhang X."/>
        </authorList>
    </citation>
    <scope>NUCLEOTIDE SEQUENCE [LARGE SCALE GENOMIC DNA]</scope>
    <source>
        <strain evidence="1 2">BP6252</strain>
    </source>
</reference>
<dbReference type="AlphaFoldDB" id="A0A3D8RHN2"/>
<dbReference type="OrthoDB" id="10479332at2759"/>
<accession>A0A3D8RHN2</accession>
<proteinExistence type="predicted"/>
<evidence type="ECO:0000313" key="1">
    <source>
        <dbReference type="EMBL" id="RDW73438.1"/>
    </source>
</evidence>
<comment type="caution">
    <text evidence="1">The sequence shown here is derived from an EMBL/GenBank/DDBJ whole genome shotgun (WGS) entry which is preliminary data.</text>
</comment>
<gene>
    <name evidence="1" type="ORF">BP6252_07345</name>
</gene>
<dbReference type="Proteomes" id="UP000256645">
    <property type="component" value="Unassembled WGS sequence"/>
</dbReference>
<keyword evidence="2" id="KW-1185">Reference proteome</keyword>
<name>A0A3D8RHN2_9HELO</name>
<protein>
    <submittedName>
        <fullName evidence="1">Uncharacterized protein</fullName>
    </submittedName>
</protein>
<organism evidence="1 2">
    <name type="scientific">Coleophoma cylindrospora</name>
    <dbReference type="NCBI Taxonomy" id="1849047"/>
    <lineage>
        <taxon>Eukaryota</taxon>
        <taxon>Fungi</taxon>
        <taxon>Dikarya</taxon>
        <taxon>Ascomycota</taxon>
        <taxon>Pezizomycotina</taxon>
        <taxon>Leotiomycetes</taxon>
        <taxon>Helotiales</taxon>
        <taxon>Dermateaceae</taxon>
        <taxon>Coleophoma</taxon>
    </lineage>
</organism>
<sequence length="118" mass="13215">MSSPPETLLSKNEKLEAENKELKHLIRELITWHRQCMQTHTAPSQGPAAAISPMDPTRLHQDIAAAREIIATAEKLKDVLRNNAGERSSHLQITQQQDAIIAVQREIISALEQKLGKH</sequence>
<dbReference type="EMBL" id="PDLM01000007">
    <property type="protein sequence ID" value="RDW73438.1"/>
    <property type="molecule type" value="Genomic_DNA"/>
</dbReference>